<reference evidence="2" key="2">
    <citation type="submission" date="2022-01" db="EMBL/GenBank/DDBJ databases">
        <authorList>
            <person name="Yamashiro T."/>
            <person name="Shiraishi A."/>
            <person name="Satake H."/>
            <person name="Nakayama K."/>
        </authorList>
    </citation>
    <scope>NUCLEOTIDE SEQUENCE</scope>
</reference>
<keyword evidence="1" id="KW-0732">Signal</keyword>
<protein>
    <submittedName>
        <fullName evidence="2">Uncharacterized protein</fullName>
    </submittedName>
</protein>
<evidence type="ECO:0000256" key="1">
    <source>
        <dbReference type="SAM" id="SignalP"/>
    </source>
</evidence>
<gene>
    <name evidence="2" type="ORF">Tco_0703002</name>
</gene>
<name>A0ABQ4XYG1_9ASTR</name>
<keyword evidence="3" id="KW-1185">Reference proteome</keyword>
<evidence type="ECO:0000313" key="3">
    <source>
        <dbReference type="Proteomes" id="UP001151760"/>
    </source>
</evidence>
<proteinExistence type="predicted"/>
<sequence>MQLLSLNALALTPCYSAFLTTADVLEVYVHQFWDSIYKHDTSYRFRMDTKKKFYQNLVTFRDTFQICLRVHKLGHNGEIKSITVVVVDQMHQPWRTFYTIINRSLSGKTTGLDKLRLSRAQILWRMYYKKNVDYVKLLWEDLLTRLTTDVTKI</sequence>
<comment type="caution">
    <text evidence="2">The sequence shown here is derived from an EMBL/GenBank/DDBJ whole genome shotgun (WGS) entry which is preliminary data.</text>
</comment>
<organism evidence="2 3">
    <name type="scientific">Tanacetum coccineum</name>
    <dbReference type="NCBI Taxonomy" id="301880"/>
    <lineage>
        <taxon>Eukaryota</taxon>
        <taxon>Viridiplantae</taxon>
        <taxon>Streptophyta</taxon>
        <taxon>Embryophyta</taxon>
        <taxon>Tracheophyta</taxon>
        <taxon>Spermatophyta</taxon>
        <taxon>Magnoliopsida</taxon>
        <taxon>eudicotyledons</taxon>
        <taxon>Gunneridae</taxon>
        <taxon>Pentapetalae</taxon>
        <taxon>asterids</taxon>
        <taxon>campanulids</taxon>
        <taxon>Asterales</taxon>
        <taxon>Asteraceae</taxon>
        <taxon>Asteroideae</taxon>
        <taxon>Anthemideae</taxon>
        <taxon>Anthemidinae</taxon>
        <taxon>Tanacetum</taxon>
    </lineage>
</organism>
<accession>A0ABQ4XYG1</accession>
<reference evidence="2" key="1">
    <citation type="journal article" date="2022" name="Int. J. Mol. Sci.">
        <title>Draft Genome of Tanacetum Coccineum: Genomic Comparison of Closely Related Tanacetum-Family Plants.</title>
        <authorList>
            <person name="Yamashiro T."/>
            <person name="Shiraishi A."/>
            <person name="Nakayama K."/>
            <person name="Satake H."/>
        </authorList>
    </citation>
    <scope>NUCLEOTIDE SEQUENCE</scope>
</reference>
<feature type="chain" id="PRO_5045473755" evidence="1">
    <location>
        <begin position="17"/>
        <end position="153"/>
    </location>
</feature>
<evidence type="ECO:0000313" key="2">
    <source>
        <dbReference type="EMBL" id="GJS70161.1"/>
    </source>
</evidence>
<feature type="signal peptide" evidence="1">
    <location>
        <begin position="1"/>
        <end position="16"/>
    </location>
</feature>
<dbReference type="EMBL" id="BQNB010009914">
    <property type="protein sequence ID" value="GJS70161.1"/>
    <property type="molecule type" value="Genomic_DNA"/>
</dbReference>
<dbReference type="Proteomes" id="UP001151760">
    <property type="component" value="Unassembled WGS sequence"/>
</dbReference>